<dbReference type="Pfam" id="PF02965">
    <property type="entry name" value="Met_synt_B12"/>
    <property type="match status" value="1"/>
</dbReference>
<dbReference type="RefSeq" id="WP_089865870.1">
    <property type="nucleotide sequence ID" value="NZ_CP173238.1"/>
</dbReference>
<reference evidence="2 4" key="1">
    <citation type="submission" date="2016-10" db="EMBL/GenBank/DDBJ databases">
        <authorList>
            <person name="Varghese N."/>
            <person name="Submissions S."/>
        </authorList>
    </citation>
    <scope>NUCLEOTIDE SEQUENCE [LARGE SCALE GENOMIC DNA]</scope>
    <source>
        <strain evidence="2 4">NLAE-zl-C224</strain>
    </source>
</reference>
<reference evidence="3 5" key="2">
    <citation type="submission" date="2018-06" db="EMBL/GenBank/DDBJ databases">
        <authorList>
            <consortium name="Pathogen Informatics"/>
            <person name="Doyle S."/>
        </authorList>
    </citation>
    <scope>NUCLEOTIDE SEQUENCE [LARGE SCALE GENOMIC DNA]</scope>
    <source>
        <strain evidence="3 5">NCTC13028</strain>
    </source>
</reference>
<dbReference type="STRING" id="1494.SAMN05216497_11034"/>
<keyword evidence="4" id="KW-1185">Reference proteome</keyword>
<dbReference type="PIRSF" id="PIRSF037984">
    <property type="entry name" value="Met_synth_TM0269_prd"/>
    <property type="match status" value="1"/>
</dbReference>
<proteinExistence type="predicted"/>
<dbReference type="SUPFAM" id="SSF56507">
    <property type="entry name" value="Methionine synthase activation domain-like"/>
    <property type="match status" value="1"/>
</dbReference>
<keyword evidence="3" id="KW-0489">Methyltransferase</keyword>
<gene>
    <name evidence="3" type="ORF">NCTC13028_01681</name>
    <name evidence="2" type="ORF">SAMN05216497_11034</name>
</gene>
<dbReference type="InterPro" id="IPR004223">
    <property type="entry name" value="VitB12-dep_Met_synth_activ_dom"/>
</dbReference>
<dbReference type="EC" id="2.1.1.13" evidence="3"/>
<dbReference type="InterPro" id="IPR017342">
    <property type="entry name" value="S-AdoMet-dep_Met_synth_prd"/>
</dbReference>
<dbReference type="Proteomes" id="UP000198811">
    <property type="component" value="Unassembled WGS sequence"/>
</dbReference>
<keyword evidence="3" id="KW-0808">Transferase</keyword>
<dbReference type="EMBL" id="FNGL01000010">
    <property type="protein sequence ID" value="SDL16958.1"/>
    <property type="molecule type" value="Genomic_DNA"/>
</dbReference>
<evidence type="ECO:0000313" key="2">
    <source>
        <dbReference type="EMBL" id="SDL16958.1"/>
    </source>
</evidence>
<organism evidence="3 5">
    <name type="scientific">Clostridium cochlearium</name>
    <dbReference type="NCBI Taxonomy" id="1494"/>
    <lineage>
        <taxon>Bacteria</taxon>
        <taxon>Bacillati</taxon>
        <taxon>Bacillota</taxon>
        <taxon>Clostridia</taxon>
        <taxon>Eubacteriales</taxon>
        <taxon>Clostridiaceae</taxon>
        <taxon>Clostridium</taxon>
    </lineage>
</organism>
<accession>A0A1G9HVE7</accession>
<dbReference type="OrthoDB" id="9816190at2"/>
<dbReference type="GO" id="GO:0032259">
    <property type="term" value="P:methylation"/>
    <property type="evidence" value="ECO:0007669"/>
    <property type="project" value="UniProtKB-KW"/>
</dbReference>
<sequence>MIKDLEINKKEVLRYLCCNEEFEDKKLEELIDCTIDEVKKLIKPKYVYNKFKIENTKEGVNFLGTNLRLEGEDIKKHLSLSKNCVLMAATLGHELDRKISLYEKINMTKAIIMDACGTVAIEELCDNIENYVKNQGKINNLNITYRYSPGYGDLDLKVQSKILSIMQFEKNIGITLSHSNIMAPRKSVTAIIGFVPQNSIIKKKSCSQCNKYNECIYRKLGGTCGN</sequence>
<evidence type="ECO:0000259" key="1">
    <source>
        <dbReference type="Pfam" id="PF02965"/>
    </source>
</evidence>
<dbReference type="EMBL" id="UAWC01000023">
    <property type="protein sequence ID" value="SQB35069.1"/>
    <property type="molecule type" value="Genomic_DNA"/>
</dbReference>
<dbReference type="Proteomes" id="UP000250223">
    <property type="component" value="Unassembled WGS sequence"/>
</dbReference>
<dbReference type="InterPro" id="IPR037010">
    <property type="entry name" value="VitB12-dep_Met_synth_activ_sf"/>
</dbReference>
<dbReference type="GO" id="GO:0008705">
    <property type="term" value="F:methionine synthase activity"/>
    <property type="evidence" value="ECO:0007669"/>
    <property type="project" value="UniProtKB-EC"/>
</dbReference>
<evidence type="ECO:0000313" key="4">
    <source>
        <dbReference type="Proteomes" id="UP000198811"/>
    </source>
</evidence>
<feature type="domain" description="AdoMet activation" evidence="1">
    <location>
        <begin position="140"/>
        <end position="197"/>
    </location>
</feature>
<name>A0A1G9HVE7_CLOCO</name>
<dbReference type="AlphaFoldDB" id="A0A1G9HVE7"/>
<evidence type="ECO:0000313" key="5">
    <source>
        <dbReference type="Proteomes" id="UP000250223"/>
    </source>
</evidence>
<evidence type="ECO:0000313" key="3">
    <source>
        <dbReference type="EMBL" id="SQB35069.1"/>
    </source>
</evidence>
<protein>
    <submittedName>
        <fullName evidence="3">5-methyltetrahydrofolate--homocysteine methyltransferase</fullName>
        <ecNumber evidence="3">2.1.1.13</ecNumber>
    </submittedName>
</protein>
<dbReference type="Gene3D" id="3.40.109.40">
    <property type="match status" value="1"/>
</dbReference>